<dbReference type="SUPFAM" id="SSF50630">
    <property type="entry name" value="Acid proteases"/>
    <property type="match status" value="1"/>
</dbReference>
<reference evidence="2" key="1">
    <citation type="submission" date="2020-06" db="EMBL/GenBank/DDBJ databases">
        <title>Draft genome of Bugula neritina, a colonial animal packing powerful symbionts and potential medicines.</title>
        <authorList>
            <person name="Rayko M."/>
        </authorList>
    </citation>
    <scope>NUCLEOTIDE SEQUENCE [LARGE SCALE GENOMIC DNA]</scope>
    <source>
        <strain evidence="2">Kwan_BN1</strain>
    </source>
</reference>
<sequence length="639" mass="72348">MEGISPPGQLNLRAEDLSGEWRRWIRSFEDYLLAIDLTANSRAAEKRKLALFRHCGGEDVREIYSQMEFNLEVSGEITEIEEGVAGRKLEDVIKRFHEYCNPRTSIVLNRFQFHNSSQSGDTIDVYLMKLQRLAEGCEFGNQRDSMIRDKLLFGIDDSNEREKLMKEVDEKLSLDFVIKSLRVAEKSTRPKTITLPDPKPDEVNAVQNVDNRKSRIPSEVAYDKHSKKRCEQCGKSHYKSQRCPAYGTKCAKCNQFNHWARVCRNLSRVNEVQPEKGDTDFYLGETHHINSIDSQSWYTNLRVSTNKHKGQRIKFKLDTGASLSVCGPHHVSGELIPTNKKLYGPGQTLLTCLGTIKCQITSKNERINEDLYVIQDQTTPLLSRSACEKLNLISVDSSQCQIENVCVDEKLFQGLGKVNTEHVITLEGDAKPFAIHVPRPIPFPRRKLADEALVKMIEDGVIVKVDEPTPWVAPMVVVPKPGQNKVRICTDYTELNKHILKEFHPMATVDSSLAQLGQGQIFSKIDANSGFWQIPLSKESSKLTTFLTHSGRYRYLRLPQGLCSAPEIIVAEMNNILKDVGGVVTHMDDILVFGEIKEQHDTRLQTVLEKLKASGITLNKDKCKFGVPSVNFLGYVIDQ</sequence>
<dbReference type="CDD" id="cd01647">
    <property type="entry name" value="RT_LTR"/>
    <property type="match status" value="1"/>
</dbReference>
<dbReference type="PANTHER" id="PTHR37984">
    <property type="entry name" value="PROTEIN CBG26694"/>
    <property type="match status" value="1"/>
</dbReference>
<dbReference type="SUPFAM" id="SSF56672">
    <property type="entry name" value="DNA/RNA polymerases"/>
    <property type="match status" value="1"/>
</dbReference>
<dbReference type="InterPro" id="IPR050951">
    <property type="entry name" value="Retrovirus_Pol_polyprotein"/>
</dbReference>
<dbReference type="Proteomes" id="UP000593567">
    <property type="component" value="Unassembled WGS sequence"/>
</dbReference>
<accession>A0A7J7K2S5</accession>
<organism evidence="2 3">
    <name type="scientific">Bugula neritina</name>
    <name type="common">Brown bryozoan</name>
    <name type="synonym">Sertularia neritina</name>
    <dbReference type="NCBI Taxonomy" id="10212"/>
    <lineage>
        <taxon>Eukaryota</taxon>
        <taxon>Metazoa</taxon>
        <taxon>Spiralia</taxon>
        <taxon>Lophotrochozoa</taxon>
        <taxon>Bryozoa</taxon>
        <taxon>Gymnolaemata</taxon>
        <taxon>Cheilostomatida</taxon>
        <taxon>Flustrina</taxon>
        <taxon>Buguloidea</taxon>
        <taxon>Bugulidae</taxon>
        <taxon>Bugula</taxon>
    </lineage>
</organism>
<dbReference type="Gene3D" id="4.10.60.10">
    <property type="entry name" value="Zinc finger, CCHC-type"/>
    <property type="match status" value="1"/>
</dbReference>
<evidence type="ECO:0000313" key="3">
    <source>
        <dbReference type="Proteomes" id="UP000593567"/>
    </source>
</evidence>
<dbReference type="Pfam" id="PF00078">
    <property type="entry name" value="RVT_1"/>
    <property type="match status" value="1"/>
</dbReference>
<proteinExistence type="predicted"/>
<keyword evidence="3" id="KW-1185">Reference proteome</keyword>
<dbReference type="AlphaFoldDB" id="A0A7J7K2S5"/>
<dbReference type="EMBL" id="VXIV02001498">
    <property type="protein sequence ID" value="KAF6032493.1"/>
    <property type="molecule type" value="Genomic_DNA"/>
</dbReference>
<dbReference type="OrthoDB" id="6160000at2759"/>
<feature type="domain" description="Reverse transcriptase" evidence="1">
    <location>
        <begin position="459"/>
        <end position="637"/>
    </location>
</feature>
<dbReference type="Gene3D" id="3.10.10.10">
    <property type="entry name" value="HIV Type 1 Reverse Transcriptase, subunit A, domain 1"/>
    <property type="match status" value="1"/>
</dbReference>
<dbReference type="Gene3D" id="2.40.70.10">
    <property type="entry name" value="Acid Proteases"/>
    <property type="match status" value="1"/>
</dbReference>
<protein>
    <recommendedName>
        <fullName evidence="1">Reverse transcriptase domain-containing protein</fullName>
    </recommendedName>
</protein>
<comment type="caution">
    <text evidence="2">The sequence shown here is derived from an EMBL/GenBank/DDBJ whole genome shotgun (WGS) entry which is preliminary data.</text>
</comment>
<gene>
    <name evidence="2" type="ORF">EB796_009200</name>
</gene>
<dbReference type="InterPro" id="IPR043128">
    <property type="entry name" value="Rev_trsase/Diguanyl_cyclase"/>
</dbReference>
<name>A0A7J7K2S5_BUGNE</name>
<dbReference type="Gene3D" id="3.30.70.270">
    <property type="match status" value="1"/>
</dbReference>
<evidence type="ECO:0000313" key="2">
    <source>
        <dbReference type="EMBL" id="KAF6032493.1"/>
    </source>
</evidence>
<dbReference type="InterPro" id="IPR000477">
    <property type="entry name" value="RT_dom"/>
</dbReference>
<dbReference type="InterPro" id="IPR021109">
    <property type="entry name" value="Peptidase_aspartic_dom_sf"/>
</dbReference>
<dbReference type="PANTHER" id="PTHR37984:SF9">
    <property type="entry name" value="INTEGRASE CATALYTIC DOMAIN-CONTAINING PROTEIN"/>
    <property type="match status" value="1"/>
</dbReference>
<evidence type="ECO:0000259" key="1">
    <source>
        <dbReference type="PROSITE" id="PS50878"/>
    </source>
</evidence>
<dbReference type="InterPro" id="IPR043502">
    <property type="entry name" value="DNA/RNA_pol_sf"/>
</dbReference>
<dbReference type="PROSITE" id="PS50878">
    <property type="entry name" value="RT_POL"/>
    <property type="match status" value="1"/>
</dbReference>